<dbReference type="GO" id="GO:0009401">
    <property type="term" value="P:phosphoenolpyruvate-dependent sugar phosphotransferase system"/>
    <property type="evidence" value="ECO:0007669"/>
    <property type="project" value="UniProtKB-KW"/>
</dbReference>
<evidence type="ECO:0000256" key="9">
    <source>
        <dbReference type="ARBA" id="ARBA00022597"/>
    </source>
</evidence>
<dbReference type="PROSITE" id="PS51104">
    <property type="entry name" value="PTS_EIIC_TYPE_2"/>
    <property type="match status" value="1"/>
</dbReference>
<dbReference type="Proteomes" id="UP000286147">
    <property type="component" value="Unassembled WGS sequence"/>
</dbReference>
<dbReference type="InterPro" id="IPR004718">
    <property type="entry name" value="PTS_IIC_mtl"/>
</dbReference>
<evidence type="ECO:0000256" key="1">
    <source>
        <dbReference type="ARBA" id="ARBA00001655"/>
    </source>
</evidence>
<dbReference type="EMBL" id="QRTP01000010">
    <property type="protein sequence ID" value="RGQ83822.1"/>
    <property type="molecule type" value="Genomic_DNA"/>
</dbReference>
<evidence type="ECO:0000256" key="4">
    <source>
        <dbReference type="ARBA" id="ARBA00011909"/>
    </source>
</evidence>
<dbReference type="AlphaFoldDB" id="A0A412CF08"/>
<gene>
    <name evidence="19" type="ORF">DWY77_05615</name>
</gene>
<keyword evidence="6" id="KW-0813">Transport</keyword>
<comment type="function">
    <text evidence="2">The phosphoenolpyruvate-dependent sugar phosphotransferase system (sugar PTS), a major carbohydrate active transport system, catalyzes the phosphorylation of incoming sugar substrates concomitantly with their translocation across the cell membrane. The enzyme II CmtAB PTS system is involved in D-mannitol transport.</text>
</comment>
<feature type="transmembrane region" description="Helical" evidence="16">
    <location>
        <begin position="312"/>
        <end position="334"/>
    </location>
</feature>
<dbReference type="InterPro" id="IPR013014">
    <property type="entry name" value="PTS_EIIC_2"/>
</dbReference>
<keyword evidence="13 16" id="KW-1133">Transmembrane helix</keyword>
<evidence type="ECO:0000256" key="12">
    <source>
        <dbReference type="ARBA" id="ARBA00022692"/>
    </source>
</evidence>
<protein>
    <recommendedName>
        <fullName evidence="5">PTS system mannitol-specific EIICB component</fullName>
        <ecNumber evidence="4">2.7.1.197</ecNumber>
    </recommendedName>
    <alternativeName>
        <fullName evidence="15">EIICB-Mtl</fullName>
    </alternativeName>
</protein>
<evidence type="ECO:0000256" key="14">
    <source>
        <dbReference type="ARBA" id="ARBA00023136"/>
    </source>
</evidence>
<keyword evidence="11" id="KW-0598">Phosphotransferase system</keyword>
<evidence type="ECO:0000256" key="13">
    <source>
        <dbReference type="ARBA" id="ARBA00022989"/>
    </source>
</evidence>
<dbReference type="InterPro" id="IPR013011">
    <property type="entry name" value="PTS_EIIB_2"/>
</dbReference>
<dbReference type="GO" id="GO:0022872">
    <property type="term" value="F:protein-N(PI)-phosphohistidine-mannitol phosphotransferase system transmembrane transporter activity"/>
    <property type="evidence" value="ECO:0007669"/>
    <property type="project" value="InterPro"/>
</dbReference>
<name>A0A412CF08_9FIRM</name>
<feature type="transmembrane region" description="Helical" evidence="16">
    <location>
        <begin position="163"/>
        <end position="180"/>
    </location>
</feature>
<feature type="domain" description="PTS EIIB type-2" evidence="17">
    <location>
        <begin position="378"/>
        <end position="470"/>
    </location>
</feature>
<evidence type="ECO:0000256" key="7">
    <source>
        <dbReference type="ARBA" id="ARBA00022475"/>
    </source>
</evidence>
<dbReference type="PANTHER" id="PTHR30181">
    <property type="entry name" value="MANNITOL PERMEASE IIC COMPONENT"/>
    <property type="match status" value="1"/>
</dbReference>
<evidence type="ECO:0000256" key="11">
    <source>
        <dbReference type="ARBA" id="ARBA00022683"/>
    </source>
</evidence>
<comment type="subcellular location">
    <subcellularLocation>
        <location evidence="3">Cell membrane</location>
        <topology evidence="3">Multi-pass membrane protein</topology>
    </subcellularLocation>
</comment>
<evidence type="ECO:0000256" key="6">
    <source>
        <dbReference type="ARBA" id="ARBA00022448"/>
    </source>
</evidence>
<evidence type="ECO:0000256" key="5">
    <source>
        <dbReference type="ARBA" id="ARBA00021825"/>
    </source>
</evidence>
<evidence type="ECO:0000259" key="17">
    <source>
        <dbReference type="PROSITE" id="PS51099"/>
    </source>
</evidence>
<accession>A0A412CF08</accession>
<dbReference type="PANTHER" id="PTHR30181:SF2">
    <property type="entry name" value="PTS SYSTEM MANNITOL-SPECIFIC EIICBA COMPONENT"/>
    <property type="match status" value="1"/>
</dbReference>
<feature type="transmembrane region" description="Helical" evidence="16">
    <location>
        <begin position="213"/>
        <end position="234"/>
    </location>
</feature>
<keyword evidence="12 16" id="KW-0812">Transmembrane</keyword>
<evidence type="ECO:0000256" key="16">
    <source>
        <dbReference type="SAM" id="Phobius"/>
    </source>
</evidence>
<keyword evidence="14 16" id="KW-0472">Membrane</keyword>
<dbReference type="Gene3D" id="3.40.50.2300">
    <property type="match status" value="1"/>
</dbReference>
<organism evidence="19 20">
    <name type="scientific">Megamonas rupellensis</name>
    <dbReference type="NCBI Taxonomy" id="491921"/>
    <lineage>
        <taxon>Bacteria</taxon>
        <taxon>Bacillati</taxon>
        <taxon>Bacillota</taxon>
        <taxon>Negativicutes</taxon>
        <taxon>Selenomonadales</taxon>
        <taxon>Selenomonadaceae</taxon>
        <taxon>Megamonas</taxon>
    </lineage>
</organism>
<dbReference type="InterPro" id="IPR036095">
    <property type="entry name" value="PTS_EIIB-like_sf"/>
</dbReference>
<evidence type="ECO:0000259" key="18">
    <source>
        <dbReference type="PROSITE" id="PS51104"/>
    </source>
</evidence>
<feature type="transmembrane region" description="Helical" evidence="16">
    <location>
        <begin position="270"/>
        <end position="292"/>
    </location>
</feature>
<feature type="transmembrane region" description="Helical" evidence="16">
    <location>
        <begin position="131"/>
        <end position="151"/>
    </location>
</feature>
<dbReference type="RefSeq" id="WP_118035902.1">
    <property type="nucleotide sequence ID" value="NZ_QRTP01000010.1"/>
</dbReference>
<evidence type="ECO:0000256" key="10">
    <source>
        <dbReference type="ARBA" id="ARBA00022679"/>
    </source>
</evidence>
<dbReference type="EC" id="2.7.1.197" evidence="4"/>
<feature type="transmembrane region" description="Helical" evidence="16">
    <location>
        <begin position="85"/>
        <end position="111"/>
    </location>
</feature>
<evidence type="ECO:0000256" key="2">
    <source>
        <dbReference type="ARBA" id="ARBA00002434"/>
    </source>
</evidence>
<dbReference type="GO" id="GO:0005886">
    <property type="term" value="C:plasma membrane"/>
    <property type="evidence" value="ECO:0007669"/>
    <property type="project" value="UniProtKB-SubCell"/>
</dbReference>
<evidence type="ECO:0000256" key="8">
    <source>
        <dbReference type="ARBA" id="ARBA00022553"/>
    </source>
</evidence>
<dbReference type="Pfam" id="PF02378">
    <property type="entry name" value="PTS_EIIC"/>
    <property type="match status" value="1"/>
</dbReference>
<evidence type="ECO:0000256" key="3">
    <source>
        <dbReference type="ARBA" id="ARBA00004651"/>
    </source>
</evidence>
<dbReference type="GO" id="GO:0090563">
    <property type="term" value="F:protein-phosphocysteine-sugar phosphotransferase activity"/>
    <property type="evidence" value="ECO:0007669"/>
    <property type="project" value="TreeGrafter"/>
</dbReference>
<dbReference type="InterPro" id="IPR003352">
    <property type="entry name" value="PTS_EIIC"/>
</dbReference>
<dbReference type="InterPro" id="IPR050893">
    <property type="entry name" value="Sugar_PTS"/>
</dbReference>
<evidence type="ECO:0000313" key="20">
    <source>
        <dbReference type="Proteomes" id="UP000286147"/>
    </source>
</evidence>
<keyword evidence="9" id="KW-0762">Sugar transport</keyword>
<evidence type="ECO:0000256" key="15">
    <source>
        <dbReference type="ARBA" id="ARBA00033349"/>
    </source>
</evidence>
<dbReference type="Pfam" id="PF02302">
    <property type="entry name" value="PTS_IIB"/>
    <property type="match status" value="1"/>
</dbReference>
<keyword evidence="8" id="KW-0597">Phosphoprotein</keyword>
<dbReference type="PROSITE" id="PS51099">
    <property type="entry name" value="PTS_EIIB_TYPE_2"/>
    <property type="match status" value="1"/>
</dbReference>
<dbReference type="SUPFAM" id="SSF52794">
    <property type="entry name" value="PTS system IIB component-like"/>
    <property type="match status" value="1"/>
</dbReference>
<feature type="transmembrane region" description="Helical" evidence="16">
    <location>
        <begin position="51"/>
        <end position="73"/>
    </location>
</feature>
<comment type="caution">
    <text evidence="19">The sequence shown here is derived from an EMBL/GenBank/DDBJ whole genome shotgun (WGS) entry which is preliminary data.</text>
</comment>
<evidence type="ECO:0000313" key="19">
    <source>
        <dbReference type="EMBL" id="RGQ83822.1"/>
    </source>
</evidence>
<comment type="catalytic activity">
    <reaction evidence="1">
        <text>D-mannitol(out) + N(pros)-phospho-L-histidyl-[protein] = D-mannitol 1-phosphate(in) + L-histidyl-[protein]</text>
        <dbReference type="Rhea" id="RHEA:33363"/>
        <dbReference type="Rhea" id="RHEA-COMP:9745"/>
        <dbReference type="Rhea" id="RHEA-COMP:9746"/>
        <dbReference type="ChEBI" id="CHEBI:16899"/>
        <dbReference type="ChEBI" id="CHEBI:29979"/>
        <dbReference type="ChEBI" id="CHEBI:61381"/>
        <dbReference type="ChEBI" id="CHEBI:64837"/>
        <dbReference type="EC" id="2.7.1.197"/>
    </reaction>
</comment>
<sequence length="470" mass="50141">MQSNVRAKIQAFGGFLTAMVIPNMGAFIAWGFITALFIPTGWIPNEQFNKLVGPMVSTLLPLLLAYAGGKLIYDTRGGIAGTIGTIGLIVGANIPMFLGAMIMGPLSAYIIKKFDGMIEDKIPTGFEMLVNNFSLGIIGFILCLLANSFIGPAVQEANNIISIAIKALVSTGILPILALINEPAKVLFLNNVIDQGVYYPLGMQDALNTGKSIYFMVASNPGAGLGLLLAYAVFGQGASKSTAPGAIIIHFFGGIHEMYFPYVLMKPITIISMICGSACGIFTFQLFGVGLAAGPSPGSIFAYLALTPKGNFLGVIAGVLVAAIVSFVITSFILKVSKANNDEELNASMIQSKAMKQEGKDLFNSVTTGKNSSNNKISFIAYACDAGMGSSAMGASLLKKKLAKMGIDIKVEHFAIEKVPENVDLIVTHKNLYDRAKMVSGNKEIITIENYLKDTNIDMLIERIKQENNK</sequence>
<feature type="transmembrane region" description="Helical" evidence="16">
    <location>
        <begin position="12"/>
        <end position="39"/>
    </location>
</feature>
<feature type="domain" description="PTS EIIC type-2" evidence="18">
    <location>
        <begin position="12"/>
        <end position="343"/>
    </location>
</feature>
<dbReference type="CDD" id="cd05567">
    <property type="entry name" value="PTS_IIB_mannitol"/>
    <property type="match status" value="1"/>
</dbReference>
<reference evidence="19 20" key="1">
    <citation type="submission" date="2018-08" db="EMBL/GenBank/DDBJ databases">
        <title>A genome reference for cultivated species of the human gut microbiota.</title>
        <authorList>
            <person name="Zou Y."/>
            <person name="Xue W."/>
            <person name="Luo G."/>
        </authorList>
    </citation>
    <scope>NUCLEOTIDE SEQUENCE [LARGE SCALE GENOMIC DNA]</scope>
    <source>
        <strain evidence="19 20">AF27-12</strain>
    </source>
</reference>
<keyword evidence="10" id="KW-0808">Transferase</keyword>
<proteinExistence type="predicted"/>
<dbReference type="InterPro" id="IPR003501">
    <property type="entry name" value="PTS_EIIB_2/3"/>
</dbReference>
<keyword evidence="7" id="KW-1003">Cell membrane</keyword>
<dbReference type="InterPro" id="IPR029503">
    <property type="entry name" value="PTS_EIIB_mannitol"/>
</dbReference>
<dbReference type="NCBIfam" id="TIGR00851">
    <property type="entry name" value="mtlA"/>
    <property type="match status" value="1"/>
</dbReference>